<dbReference type="EnsemblMetazoa" id="AATE018115-RA">
    <property type="protein sequence ID" value="AATE018115-PA.1"/>
    <property type="gene ID" value="AATE018115"/>
</dbReference>
<protein>
    <submittedName>
        <fullName evidence="1">Uncharacterized protein</fullName>
    </submittedName>
</protein>
<evidence type="ECO:0000313" key="1">
    <source>
        <dbReference type="EnsemblMetazoa" id="AATE018115-PA.1"/>
    </source>
</evidence>
<dbReference type="VEuPathDB" id="VectorBase:AATE018115"/>
<name>A0A182JHC3_ANOAO</name>
<sequence length="168" mass="17934">MAAAAAAAADAGINPERHIAVWALELLGSLLAAGQQLRLGVLAQHTQVLLLHLVVREGKRRIDGTGDGGSSEGTEGRWRIRQSLHVGRKWMLGKLVLVLLVAVLVLDAVRGRSPARVELPTEIPMEIPTVFPPCRPTGEKAATFLSVARSRPNCSIVKTLVSGNVEES</sequence>
<accession>A0A182JHC3</accession>
<proteinExistence type="predicted"/>
<dbReference type="AlphaFoldDB" id="A0A182JHC3"/>
<organism evidence="1">
    <name type="scientific">Anopheles atroparvus</name>
    <name type="common">European mosquito</name>
    <dbReference type="NCBI Taxonomy" id="41427"/>
    <lineage>
        <taxon>Eukaryota</taxon>
        <taxon>Metazoa</taxon>
        <taxon>Ecdysozoa</taxon>
        <taxon>Arthropoda</taxon>
        <taxon>Hexapoda</taxon>
        <taxon>Insecta</taxon>
        <taxon>Pterygota</taxon>
        <taxon>Neoptera</taxon>
        <taxon>Endopterygota</taxon>
        <taxon>Diptera</taxon>
        <taxon>Nematocera</taxon>
        <taxon>Culicoidea</taxon>
        <taxon>Culicidae</taxon>
        <taxon>Anophelinae</taxon>
        <taxon>Anopheles</taxon>
    </lineage>
</organism>
<reference evidence="1" key="1">
    <citation type="submission" date="2022-08" db="UniProtKB">
        <authorList>
            <consortium name="EnsemblMetazoa"/>
        </authorList>
    </citation>
    <scope>IDENTIFICATION</scope>
    <source>
        <strain evidence="1">EBRO</strain>
    </source>
</reference>